<comment type="caution">
    <text evidence="3">The sequence shown here is derived from an EMBL/GenBank/DDBJ whole genome shotgun (WGS) entry which is preliminary data.</text>
</comment>
<feature type="compositionally biased region" description="Low complexity" evidence="1">
    <location>
        <begin position="291"/>
        <end position="309"/>
    </location>
</feature>
<protein>
    <submittedName>
        <fullName evidence="3">Putative actin-related protein 10 isoform X2</fullName>
    </submittedName>
</protein>
<dbReference type="STRING" id="307972.A0A2G8LBA1"/>
<dbReference type="InterPro" id="IPR004000">
    <property type="entry name" value="Actin"/>
</dbReference>
<evidence type="ECO:0000313" key="4">
    <source>
        <dbReference type="Proteomes" id="UP000230750"/>
    </source>
</evidence>
<keyword evidence="2" id="KW-0472">Membrane</keyword>
<reference evidence="3 4" key="1">
    <citation type="journal article" date="2017" name="PLoS Biol.">
        <title>The sea cucumber genome provides insights into morphological evolution and visceral regeneration.</title>
        <authorList>
            <person name="Zhang X."/>
            <person name="Sun L."/>
            <person name="Yuan J."/>
            <person name="Sun Y."/>
            <person name="Gao Y."/>
            <person name="Zhang L."/>
            <person name="Li S."/>
            <person name="Dai H."/>
            <person name="Hamel J.F."/>
            <person name="Liu C."/>
            <person name="Yu Y."/>
            <person name="Liu S."/>
            <person name="Lin W."/>
            <person name="Guo K."/>
            <person name="Jin S."/>
            <person name="Xu P."/>
            <person name="Storey K.B."/>
            <person name="Huan P."/>
            <person name="Zhang T."/>
            <person name="Zhou Y."/>
            <person name="Zhang J."/>
            <person name="Lin C."/>
            <person name="Li X."/>
            <person name="Xing L."/>
            <person name="Huo D."/>
            <person name="Sun M."/>
            <person name="Wang L."/>
            <person name="Mercier A."/>
            <person name="Li F."/>
            <person name="Yang H."/>
            <person name="Xiang J."/>
        </authorList>
    </citation>
    <scope>NUCLEOTIDE SEQUENCE [LARGE SCALE GENOMIC DNA]</scope>
    <source>
        <strain evidence="3">Shaxun</strain>
        <tissue evidence="3">Muscle</tissue>
    </source>
</reference>
<accession>A0A2G8LBA1</accession>
<dbReference type="SUPFAM" id="SSF53067">
    <property type="entry name" value="Actin-like ATPase domain"/>
    <property type="match status" value="1"/>
</dbReference>
<keyword evidence="4" id="KW-1185">Reference proteome</keyword>
<dbReference type="EMBL" id="MRZV01000140">
    <property type="protein sequence ID" value="PIK57521.1"/>
    <property type="molecule type" value="Genomic_DNA"/>
</dbReference>
<dbReference type="Proteomes" id="UP000230750">
    <property type="component" value="Unassembled WGS sequence"/>
</dbReference>
<dbReference type="OrthoDB" id="337660at2759"/>
<evidence type="ECO:0000256" key="2">
    <source>
        <dbReference type="SAM" id="Phobius"/>
    </source>
</evidence>
<dbReference type="AlphaFoldDB" id="A0A2G8LBA1"/>
<evidence type="ECO:0000256" key="1">
    <source>
        <dbReference type="SAM" id="MobiDB-lite"/>
    </source>
</evidence>
<dbReference type="Pfam" id="PF00022">
    <property type="entry name" value="Actin"/>
    <property type="match status" value="1"/>
</dbReference>
<proteinExistence type="predicted"/>
<feature type="transmembrane region" description="Helical" evidence="2">
    <location>
        <begin position="224"/>
        <end position="243"/>
    </location>
</feature>
<sequence>MPSTGAPIAAQEAMTCMVRNLAALLQDQATLTVDGEPKPLTSVMSSLPDHVIEDIKVRTCFVTNLERAKSIQQSNLQNDDTKWPPPPSSVDYPLDGGSKLLISGKVREVACEVLFEQDREEKSVSTTILDSIIQCPVDVRKAMAENLVLIGGTVMLPGFAHRLIGELKELLERPYYKERLAISSFKIHSPPCEANYTAWLGGAVTSYLSSFILLSCNFVSFPSFYLLSGALFGAMEILSYRSLSRDAYKQSGKVPDWCSLDEAVQEAEVVPKERTPFKQLEALRKLSLEKSPASTSTASSTSSSPSVKK</sequence>
<name>A0A2G8LBA1_STIJA</name>
<evidence type="ECO:0000313" key="3">
    <source>
        <dbReference type="EMBL" id="PIK57521.1"/>
    </source>
</evidence>
<dbReference type="Gene3D" id="3.30.420.40">
    <property type="match status" value="2"/>
</dbReference>
<dbReference type="Gene3D" id="3.90.640.10">
    <property type="entry name" value="Actin, Chain A, domain 4"/>
    <property type="match status" value="1"/>
</dbReference>
<keyword evidence="2" id="KW-0812">Transmembrane</keyword>
<keyword evidence="2" id="KW-1133">Transmembrane helix</keyword>
<gene>
    <name evidence="3" type="ORF">BSL78_05585</name>
</gene>
<dbReference type="PANTHER" id="PTHR11937">
    <property type="entry name" value="ACTIN"/>
    <property type="match status" value="1"/>
</dbReference>
<dbReference type="CDD" id="cd10207">
    <property type="entry name" value="ASKHA_NBD_Arp10"/>
    <property type="match status" value="1"/>
</dbReference>
<organism evidence="3 4">
    <name type="scientific">Stichopus japonicus</name>
    <name type="common">Sea cucumber</name>
    <dbReference type="NCBI Taxonomy" id="307972"/>
    <lineage>
        <taxon>Eukaryota</taxon>
        <taxon>Metazoa</taxon>
        <taxon>Echinodermata</taxon>
        <taxon>Eleutherozoa</taxon>
        <taxon>Echinozoa</taxon>
        <taxon>Holothuroidea</taxon>
        <taxon>Aspidochirotacea</taxon>
        <taxon>Aspidochirotida</taxon>
        <taxon>Stichopodidae</taxon>
        <taxon>Apostichopus</taxon>
    </lineage>
</organism>
<feature type="region of interest" description="Disordered" evidence="1">
    <location>
        <begin position="287"/>
        <end position="309"/>
    </location>
</feature>
<dbReference type="InterPro" id="IPR043129">
    <property type="entry name" value="ATPase_NBD"/>
</dbReference>